<evidence type="ECO:0000256" key="1">
    <source>
        <dbReference type="SAM" id="MobiDB-lite"/>
    </source>
</evidence>
<evidence type="ECO:0000313" key="2">
    <source>
        <dbReference type="EMBL" id="CAL1581841.1"/>
    </source>
</evidence>
<evidence type="ECO:0000313" key="3">
    <source>
        <dbReference type="Proteomes" id="UP001497482"/>
    </source>
</evidence>
<accession>A0AAV2JYQ5</accession>
<sequence>MWKCERGEAEANGWGRDTGNGKVQKGQDAGKVQEARSPAAPRPPGVTVEQALDMIRRLPLELHSTADRPSKPSSQAAITSTQESREPLSQLVTH</sequence>
<feature type="region of interest" description="Disordered" evidence="1">
    <location>
        <begin position="1"/>
        <end position="48"/>
    </location>
</feature>
<organism evidence="2 3">
    <name type="scientific">Knipowitschia caucasica</name>
    <name type="common">Caucasian dwarf goby</name>
    <name type="synonym">Pomatoschistus caucasicus</name>
    <dbReference type="NCBI Taxonomy" id="637954"/>
    <lineage>
        <taxon>Eukaryota</taxon>
        <taxon>Metazoa</taxon>
        <taxon>Chordata</taxon>
        <taxon>Craniata</taxon>
        <taxon>Vertebrata</taxon>
        <taxon>Euteleostomi</taxon>
        <taxon>Actinopterygii</taxon>
        <taxon>Neopterygii</taxon>
        <taxon>Teleostei</taxon>
        <taxon>Neoteleostei</taxon>
        <taxon>Acanthomorphata</taxon>
        <taxon>Gobiaria</taxon>
        <taxon>Gobiiformes</taxon>
        <taxon>Gobioidei</taxon>
        <taxon>Gobiidae</taxon>
        <taxon>Gobiinae</taxon>
        <taxon>Knipowitschia</taxon>
    </lineage>
</organism>
<feature type="compositionally biased region" description="Polar residues" evidence="1">
    <location>
        <begin position="71"/>
        <end position="82"/>
    </location>
</feature>
<protein>
    <submittedName>
        <fullName evidence="2">Uncharacterized protein</fullName>
    </submittedName>
</protein>
<dbReference type="Proteomes" id="UP001497482">
    <property type="component" value="Chromosome 15"/>
</dbReference>
<feature type="compositionally biased region" description="Basic and acidic residues" evidence="1">
    <location>
        <begin position="61"/>
        <end position="70"/>
    </location>
</feature>
<name>A0AAV2JYQ5_KNICA</name>
<dbReference type="AlphaFoldDB" id="A0AAV2JYQ5"/>
<dbReference type="EMBL" id="OZ035837">
    <property type="protein sequence ID" value="CAL1581841.1"/>
    <property type="molecule type" value="Genomic_DNA"/>
</dbReference>
<proteinExistence type="predicted"/>
<keyword evidence="3" id="KW-1185">Reference proteome</keyword>
<gene>
    <name evidence="2" type="ORF">KC01_LOCUS12556</name>
</gene>
<feature type="region of interest" description="Disordered" evidence="1">
    <location>
        <begin position="61"/>
        <end position="94"/>
    </location>
</feature>
<reference evidence="2 3" key="1">
    <citation type="submission" date="2024-04" db="EMBL/GenBank/DDBJ databases">
        <authorList>
            <person name="Waldvogel A.-M."/>
            <person name="Schoenle A."/>
        </authorList>
    </citation>
    <scope>NUCLEOTIDE SEQUENCE [LARGE SCALE GENOMIC DNA]</scope>
</reference>